<accession>A0A2L1GN33</accession>
<dbReference type="EMBL" id="CP021255">
    <property type="protein sequence ID" value="AVD71072.1"/>
    <property type="molecule type" value="Genomic_DNA"/>
</dbReference>
<sequence>MFRIRSQSCTLAGLVVQALILVLCGRAMASPEAAIRAYEAAQESRVLLSAPAPLSRRVDGSGLINFGPAAPPWLTKLRDLRQRGTGVFRIVLLGDSHTACSYFGDALRERLQGRLGNAGFGWMQPNAARGQYVALMSYRGERWSTKSSREGSGDFPLGGLVAQGSGTLTLTPKNGDRRPMSLKLIARCDCGTGRLVLRDGEGRQLLLPVSGAVAQRGWQVLEAHWVALPLSFIDPEACWRIGPIGLELEASPSGLTLSALGINGAELHENRKWRSGWPRDLAATAADLVILEYGTNEAFGRKNVDIAQLAWHWRQSIRKIRWALPEAGILIVGAPEALQDATAGSCGERPLHLDRVQAMQKSVARSNQALYWSWQEAMGGSCSMRRWMSQGLALQDGVHFNQAGYRQFGAALAEAILELAE</sequence>
<feature type="domain" description="SGNH hydrolase-type esterase" evidence="1">
    <location>
        <begin position="258"/>
        <end position="406"/>
    </location>
</feature>
<organism evidence="3 4">
    <name type="scientific">Desulfobulbus oralis</name>
    <dbReference type="NCBI Taxonomy" id="1986146"/>
    <lineage>
        <taxon>Bacteria</taxon>
        <taxon>Pseudomonadati</taxon>
        <taxon>Thermodesulfobacteriota</taxon>
        <taxon>Desulfobulbia</taxon>
        <taxon>Desulfobulbales</taxon>
        <taxon>Desulfobulbaceae</taxon>
        <taxon>Desulfobulbus</taxon>
    </lineage>
</organism>
<gene>
    <name evidence="3" type="ORF">CAY53_05900</name>
</gene>
<dbReference type="SUPFAM" id="SSF52266">
    <property type="entry name" value="SGNH hydrolase"/>
    <property type="match status" value="1"/>
</dbReference>
<evidence type="ECO:0000259" key="1">
    <source>
        <dbReference type="Pfam" id="PF13472"/>
    </source>
</evidence>
<dbReference type="KEGG" id="deo:CAY53_05900"/>
<dbReference type="Gene3D" id="3.40.50.1110">
    <property type="entry name" value="SGNH hydrolase"/>
    <property type="match status" value="1"/>
</dbReference>
<dbReference type="Proteomes" id="UP000239867">
    <property type="component" value="Chromosome"/>
</dbReference>
<proteinExistence type="predicted"/>
<protein>
    <submittedName>
        <fullName evidence="3">Uncharacterized protein</fullName>
    </submittedName>
</protein>
<evidence type="ECO:0000259" key="2">
    <source>
        <dbReference type="Pfam" id="PF22753"/>
    </source>
</evidence>
<dbReference type="OrthoDB" id="7985403at2"/>
<name>A0A2L1GN33_9BACT</name>
<evidence type="ECO:0000313" key="3">
    <source>
        <dbReference type="EMBL" id="AVD71072.1"/>
    </source>
</evidence>
<evidence type="ECO:0000313" key="4">
    <source>
        <dbReference type="Proteomes" id="UP000239867"/>
    </source>
</evidence>
<dbReference type="PANTHER" id="PTHR30383">
    <property type="entry name" value="THIOESTERASE 1/PROTEASE 1/LYSOPHOSPHOLIPASE L1"/>
    <property type="match status" value="1"/>
</dbReference>
<dbReference type="InterPro" id="IPR013830">
    <property type="entry name" value="SGNH_hydro"/>
</dbReference>
<dbReference type="RefSeq" id="WP_104936349.1">
    <property type="nucleotide sequence ID" value="NZ_CP021255.1"/>
</dbReference>
<dbReference type="PANTHER" id="PTHR30383:SF29">
    <property type="entry name" value="SGNH HYDROLASE-TYPE ESTERASE DOMAIN-CONTAINING PROTEIN"/>
    <property type="match status" value="1"/>
</dbReference>
<dbReference type="GO" id="GO:0016788">
    <property type="term" value="F:hydrolase activity, acting on ester bonds"/>
    <property type="evidence" value="ECO:0007669"/>
    <property type="project" value="UniProtKB-ARBA"/>
</dbReference>
<dbReference type="Pfam" id="PF13472">
    <property type="entry name" value="Lipase_GDSL_2"/>
    <property type="match status" value="1"/>
</dbReference>
<reference evidence="3 4" key="1">
    <citation type="journal article" date="2018" name="MBio">
        <title>Insights into the evolution of host association through the isolation and characterization of a novel human periodontal pathobiont, Desulfobulbus oralis.</title>
        <authorList>
            <person name="Cross K.L."/>
            <person name="Chirania P."/>
            <person name="Xiong W."/>
            <person name="Beall C.J."/>
            <person name="Elkins J.G."/>
            <person name="Giannone R.J."/>
            <person name="Griffen A.L."/>
            <person name="Guss A.M."/>
            <person name="Hettich R.L."/>
            <person name="Joshi S.S."/>
            <person name="Mokrzan E.M."/>
            <person name="Martin R.K."/>
            <person name="Zhulin I.B."/>
            <person name="Leys E.J."/>
            <person name="Podar M."/>
        </authorList>
    </citation>
    <scope>NUCLEOTIDE SEQUENCE [LARGE SCALE GENOMIC DNA]</scope>
    <source>
        <strain evidence="3 4">ORNL</strain>
    </source>
</reference>
<dbReference type="InterPro" id="IPR055041">
    <property type="entry name" value="Ape1_N"/>
</dbReference>
<dbReference type="Gene3D" id="2.60.120.1360">
    <property type="match status" value="1"/>
</dbReference>
<dbReference type="AlphaFoldDB" id="A0A2L1GN33"/>
<dbReference type="InterPro" id="IPR036514">
    <property type="entry name" value="SGNH_hydro_sf"/>
</dbReference>
<keyword evidence="4" id="KW-1185">Reference proteome</keyword>
<dbReference type="InterPro" id="IPR051532">
    <property type="entry name" value="Ester_Hydrolysis_Enzymes"/>
</dbReference>
<dbReference type="Pfam" id="PF22753">
    <property type="entry name" value="Ape1_N"/>
    <property type="match status" value="1"/>
</dbReference>
<feature type="domain" description="Peptidoglycan O-acetylesterase N-terminal" evidence="2">
    <location>
        <begin position="119"/>
        <end position="231"/>
    </location>
</feature>